<feature type="transmembrane region" description="Helical" evidence="1">
    <location>
        <begin position="12"/>
        <end position="37"/>
    </location>
</feature>
<keyword evidence="1" id="KW-1133">Transmembrane helix</keyword>
<feature type="transmembrane region" description="Helical" evidence="1">
    <location>
        <begin position="174"/>
        <end position="196"/>
    </location>
</feature>
<feature type="transmembrane region" description="Helical" evidence="1">
    <location>
        <begin position="83"/>
        <end position="99"/>
    </location>
</feature>
<proteinExistence type="predicted"/>
<accession>A0A6A6T481</accession>
<keyword evidence="3" id="KW-1185">Reference proteome</keyword>
<dbReference type="AlphaFoldDB" id="A0A6A6T481"/>
<evidence type="ECO:0000313" key="2">
    <source>
        <dbReference type="EMBL" id="KAF2654580.1"/>
    </source>
</evidence>
<keyword evidence="1" id="KW-0812">Transmembrane</keyword>
<name>A0A6A6T481_9PLEO</name>
<dbReference type="Proteomes" id="UP000799324">
    <property type="component" value="Unassembled WGS sequence"/>
</dbReference>
<reference evidence="2" key="1">
    <citation type="journal article" date="2020" name="Stud. Mycol.">
        <title>101 Dothideomycetes genomes: a test case for predicting lifestyles and emergence of pathogens.</title>
        <authorList>
            <person name="Haridas S."/>
            <person name="Albert R."/>
            <person name="Binder M."/>
            <person name="Bloem J."/>
            <person name="Labutti K."/>
            <person name="Salamov A."/>
            <person name="Andreopoulos B."/>
            <person name="Baker S."/>
            <person name="Barry K."/>
            <person name="Bills G."/>
            <person name="Bluhm B."/>
            <person name="Cannon C."/>
            <person name="Castanera R."/>
            <person name="Culley D."/>
            <person name="Daum C."/>
            <person name="Ezra D."/>
            <person name="Gonzalez J."/>
            <person name="Henrissat B."/>
            <person name="Kuo A."/>
            <person name="Liang C."/>
            <person name="Lipzen A."/>
            <person name="Lutzoni F."/>
            <person name="Magnuson J."/>
            <person name="Mondo S."/>
            <person name="Nolan M."/>
            <person name="Ohm R."/>
            <person name="Pangilinan J."/>
            <person name="Park H.-J."/>
            <person name="Ramirez L."/>
            <person name="Alfaro M."/>
            <person name="Sun H."/>
            <person name="Tritt A."/>
            <person name="Yoshinaga Y."/>
            <person name="Zwiers L.-H."/>
            <person name="Turgeon B."/>
            <person name="Goodwin S."/>
            <person name="Spatafora J."/>
            <person name="Crous P."/>
            <person name="Grigoriev I."/>
        </authorList>
    </citation>
    <scope>NUCLEOTIDE SEQUENCE</scope>
    <source>
        <strain evidence="2">CBS 122681</strain>
    </source>
</reference>
<protein>
    <submittedName>
        <fullName evidence="2">Uncharacterized protein</fullName>
    </submittedName>
</protein>
<evidence type="ECO:0000313" key="3">
    <source>
        <dbReference type="Proteomes" id="UP000799324"/>
    </source>
</evidence>
<keyword evidence="1" id="KW-0472">Membrane</keyword>
<dbReference type="EMBL" id="MU004362">
    <property type="protein sequence ID" value="KAF2654580.1"/>
    <property type="molecule type" value="Genomic_DNA"/>
</dbReference>
<sequence length="349" mass="39435">MGRFFIPRHWRLPTVMWGLLLFELPFTVANLTLFGIAQPNLYRTILWKQGGDLGFNSDPSTILYAAANYRPVETPMVWSQFKTDYNVVIGVFCMFLWLVKTTMYSLHWFFPIIALPVHIAELVLWSFSVYTQTAPDTIDPKRQNHGAPWYITKNCNIVADDKIRGYCSQAKSSFAVTIVMLVIFVVATLLTIYSLYPTAAARTRHEAKVAERKAEKEKWDALMSPTYGKEMSAEEQWQHMWELQQLPRTPGTAGGMKSPTTPRTMAWRALDGEAAEKGFSGAGKSVPPGWIPAPSSYYEQEIQRVPNIPQQYSVPQQYTAPEQYPVPAPALAEHDGIDEIGRTGKGNAY</sequence>
<dbReference type="OrthoDB" id="5352400at2759"/>
<gene>
    <name evidence="2" type="ORF">K491DRAFT_693762</name>
</gene>
<organism evidence="2 3">
    <name type="scientific">Lophiostoma macrostomum CBS 122681</name>
    <dbReference type="NCBI Taxonomy" id="1314788"/>
    <lineage>
        <taxon>Eukaryota</taxon>
        <taxon>Fungi</taxon>
        <taxon>Dikarya</taxon>
        <taxon>Ascomycota</taxon>
        <taxon>Pezizomycotina</taxon>
        <taxon>Dothideomycetes</taxon>
        <taxon>Pleosporomycetidae</taxon>
        <taxon>Pleosporales</taxon>
        <taxon>Lophiostomataceae</taxon>
        <taxon>Lophiostoma</taxon>
    </lineage>
</organism>
<evidence type="ECO:0000256" key="1">
    <source>
        <dbReference type="SAM" id="Phobius"/>
    </source>
</evidence>